<evidence type="ECO:0000256" key="1">
    <source>
        <dbReference type="ARBA" id="ARBA00022679"/>
    </source>
</evidence>
<dbReference type="AlphaFoldDB" id="A0A255GAU5"/>
<comment type="caution">
    <text evidence="4">The sequence shown here is derived from an EMBL/GenBank/DDBJ whole genome shotgun (WGS) entry which is preliminary data.</text>
</comment>
<accession>A0A255GAU5</accession>
<protein>
    <submittedName>
        <fullName evidence="4">Glycosyltransferase</fullName>
    </submittedName>
</protein>
<proteinExistence type="predicted"/>
<keyword evidence="5" id="KW-1185">Reference proteome</keyword>
<dbReference type="InterPro" id="IPR029044">
    <property type="entry name" value="Nucleotide-diphossugar_trans"/>
</dbReference>
<keyword evidence="1 4" id="KW-0808">Transferase</keyword>
<dbReference type="Gene3D" id="3.90.550.10">
    <property type="entry name" value="Spore Coat Polysaccharide Biosynthesis Protein SpsA, Chain A"/>
    <property type="match status" value="1"/>
</dbReference>
<organism evidence="4 5">
    <name type="scientific">Enemella evansiae</name>
    <dbReference type="NCBI Taxonomy" id="2016499"/>
    <lineage>
        <taxon>Bacteria</taxon>
        <taxon>Bacillati</taxon>
        <taxon>Actinomycetota</taxon>
        <taxon>Actinomycetes</taxon>
        <taxon>Propionibacteriales</taxon>
        <taxon>Propionibacteriaceae</taxon>
        <taxon>Enemella</taxon>
    </lineage>
</organism>
<dbReference type="PANTHER" id="PTHR43685">
    <property type="entry name" value="GLYCOSYLTRANSFERASE"/>
    <property type="match status" value="1"/>
</dbReference>
<dbReference type="RefSeq" id="WP_094405972.1">
    <property type="nucleotide sequence ID" value="NZ_NMVO01000014.1"/>
</dbReference>
<dbReference type="EMBL" id="NMVO01000014">
    <property type="protein sequence ID" value="OYO12965.1"/>
    <property type="molecule type" value="Genomic_DNA"/>
</dbReference>
<evidence type="ECO:0000313" key="5">
    <source>
        <dbReference type="Proteomes" id="UP000215896"/>
    </source>
</evidence>
<dbReference type="PANTHER" id="PTHR43685:SF3">
    <property type="entry name" value="SLR2126 PROTEIN"/>
    <property type="match status" value="1"/>
</dbReference>
<evidence type="ECO:0000259" key="3">
    <source>
        <dbReference type="Pfam" id="PF02709"/>
    </source>
</evidence>
<evidence type="ECO:0000313" key="4">
    <source>
        <dbReference type="EMBL" id="OYO12965.1"/>
    </source>
</evidence>
<dbReference type="GO" id="GO:0016740">
    <property type="term" value="F:transferase activity"/>
    <property type="evidence" value="ECO:0007669"/>
    <property type="project" value="UniProtKB-KW"/>
</dbReference>
<accession>A0A4R6LSK1</accession>
<name>A0A255GAU5_9ACTN</name>
<gene>
    <name evidence="4" type="ORF">CGZ94_13880</name>
</gene>
<dbReference type="Pfam" id="PF02709">
    <property type="entry name" value="Glyco_transf_7C"/>
    <property type="match status" value="1"/>
</dbReference>
<feature type="domain" description="Galactosyltransferase C-terminal" evidence="3">
    <location>
        <begin position="193"/>
        <end position="231"/>
    </location>
</feature>
<evidence type="ECO:0000259" key="2">
    <source>
        <dbReference type="Pfam" id="PF00535"/>
    </source>
</evidence>
<dbReference type="InterPro" id="IPR027791">
    <property type="entry name" value="Galactosyl_T_C"/>
</dbReference>
<reference evidence="4 5" key="1">
    <citation type="submission" date="2017-07" db="EMBL/GenBank/DDBJ databases">
        <title>Draft whole genome sequences of clinical Proprionibacteriaceae strains.</title>
        <authorList>
            <person name="Bernier A.-M."/>
            <person name="Bernard K."/>
            <person name="Domingo M.-C."/>
        </authorList>
    </citation>
    <scope>NUCLEOTIDE SEQUENCE [LARGE SCALE GENOMIC DNA]</scope>
    <source>
        <strain evidence="4 5">NML 030167</strain>
    </source>
</reference>
<feature type="domain" description="Glycosyltransferase 2-like" evidence="2">
    <location>
        <begin position="39"/>
        <end position="152"/>
    </location>
</feature>
<dbReference type="InterPro" id="IPR050834">
    <property type="entry name" value="Glycosyltransf_2"/>
</dbReference>
<dbReference type="InterPro" id="IPR001173">
    <property type="entry name" value="Glyco_trans_2-like"/>
</dbReference>
<dbReference type="Pfam" id="PF00535">
    <property type="entry name" value="Glycos_transf_2"/>
    <property type="match status" value="1"/>
</dbReference>
<dbReference type="Proteomes" id="UP000215896">
    <property type="component" value="Unassembled WGS sequence"/>
</dbReference>
<dbReference type="OrthoDB" id="153025at2"/>
<sequence>MSAAAELPQAPVPIPGGWTVPENRWDLLAGLTQEPPTVSVVVPYYRDQAGLDAIVAALEAQRYPTDRIELIVADDGSPEAPRVASGLAHRVVRQEDRGFRAAAARNLGLAVAEGTVVAFLDGDCVPEPGWLAALTRLPALAPEALVVGRREHRWLTGPRAGEPIEAPRWLADGYAASGDLLRADDSSWRFVISANLAGTRDFLRELGGFDGSLIGYGGEDWEFAERAWHAGALLAHEPAAVVLHDGPDWAGRPEDRRSAKNAESLALARRMRHPMARPLGFGAATLAARLRSGTPAAALVCVDSLLRAHPRTAIAVGAELVAELPPDPRVVAELPTTPSTTDPIWHLAIDTPVRFDDTLPRSLARLAGSADAPGILLAPGIRLTRARALARERRAGRPLFRTETVPALAHRLPAEVDLEGWFGGWWP</sequence>
<dbReference type="SUPFAM" id="SSF53448">
    <property type="entry name" value="Nucleotide-diphospho-sugar transferases"/>
    <property type="match status" value="1"/>
</dbReference>